<dbReference type="AlphaFoldDB" id="A0A061ABL7"/>
<gene>
    <name evidence="3 5" type="primary">rimP</name>
    <name evidence="5" type="ORF">Aocu_11200</name>
</gene>
<accession>A0A061ABL7</accession>
<dbReference type="RefSeq" id="WP_045749638.1">
    <property type="nucleotide sequence ID" value="NZ_FUZK01000001.1"/>
</dbReference>
<name>A0A061ABL7_9MOLU</name>
<comment type="function">
    <text evidence="3">Required for maturation of 30S ribosomal subunits.</text>
</comment>
<dbReference type="STRING" id="35623.Aocu_11200"/>
<dbReference type="GO" id="GO:0005737">
    <property type="term" value="C:cytoplasm"/>
    <property type="evidence" value="ECO:0007669"/>
    <property type="project" value="UniProtKB-SubCell"/>
</dbReference>
<dbReference type="SUPFAM" id="SSF75420">
    <property type="entry name" value="YhbC-like, N-terminal domain"/>
    <property type="match status" value="1"/>
</dbReference>
<dbReference type="HOGENOM" id="CLU_070525_2_3_14"/>
<comment type="subcellular location">
    <subcellularLocation>
        <location evidence="3">Cytoplasm</location>
    </subcellularLocation>
</comment>
<dbReference type="OrthoDB" id="398614at2"/>
<comment type="similarity">
    <text evidence="3">Belongs to the RimP family.</text>
</comment>
<evidence type="ECO:0000256" key="3">
    <source>
        <dbReference type="HAMAP-Rule" id="MF_01077"/>
    </source>
</evidence>
<dbReference type="EMBL" id="LK028559">
    <property type="protein sequence ID" value="CDR31193.1"/>
    <property type="molecule type" value="Genomic_DNA"/>
</dbReference>
<dbReference type="KEGG" id="aoc:Aocu_11200"/>
<dbReference type="InterPro" id="IPR036847">
    <property type="entry name" value="RimP_C_sf"/>
</dbReference>
<dbReference type="HAMAP" id="MF_01077">
    <property type="entry name" value="RimP"/>
    <property type="match status" value="1"/>
</dbReference>
<organism evidence="5 6">
    <name type="scientific">Acholeplasma oculi</name>
    <dbReference type="NCBI Taxonomy" id="35623"/>
    <lineage>
        <taxon>Bacteria</taxon>
        <taxon>Bacillati</taxon>
        <taxon>Mycoplasmatota</taxon>
        <taxon>Mollicutes</taxon>
        <taxon>Acholeplasmatales</taxon>
        <taxon>Acholeplasmataceae</taxon>
        <taxon>Acholeplasma</taxon>
    </lineage>
</organism>
<dbReference type="InterPro" id="IPR035956">
    <property type="entry name" value="RimP_N_sf"/>
</dbReference>
<dbReference type="Gene3D" id="2.30.30.180">
    <property type="entry name" value="Ribosome maturation factor RimP, C-terminal domain"/>
    <property type="match status" value="1"/>
</dbReference>
<evidence type="ECO:0000313" key="5">
    <source>
        <dbReference type="EMBL" id="CDR31193.1"/>
    </source>
</evidence>
<keyword evidence="2 3" id="KW-0690">Ribosome biogenesis</keyword>
<evidence type="ECO:0000256" key="1">
    <source>
        <dbReference type="ARBA" id="ARBA00022490"/>
    </source>
</evidence>
<dbReference type="PATRIC" id="fig|35623.3.peg.1120"/>
<keyword evidence="6" id="KW-1185">Reference proteome</keyword>
<dbReference type="InterPro" id="IPR003728">
    <property type="entry name" value="Ribosome_maturation_RimP"/>
</dbReference>
<evidence type="ECO:0000313" key="6">
    <source>
        <dbReference type="Proteomes" id="UP000032434"/>
    </source>
</evidence>
<dbReference type="InParanoid" id="A0A061ABL7"/>
<dbReference type="GO" id="GO:0042274">
    <property type="term" value="P:ribosomal small subunit biogenesis"/>
    <property type="evidence" value="ECO:0007669"/>
    <property type="project" value="UniProtKB-UniRule"/>
</dbReference>
<evidence type="ECO:0000256" key="2">
    <source>
        <dbReference type="ARBA" id="ARBA00022517"/>
    </source>
</evidence>
<feature type="domain" description="Ribosome maturation factor RimP N-terminal" evidence="4">
    <location>
        <begin position="12"/>
        <end position="77"/>
    </location>
</feature>
<evidence type="ECO:0000259" key="4">
    <source>
        <dbReference type="Pfam" id="PF02576"/>
    </source>
</evidence>
<protein>
    <recommendedName>
        <fullName evidence="3">Ribosome maturation factor RimP</fullName>
    </recommendedName>
</protein>
<sequence length="144" mass="16821">MNIKLIEDKVIEILKQHDLTLYEIVTEKMGKEKILSIVIDAVMEHKELEQLHMEVLDSINDDMDDDYFLQLSTVGIERPLKTLDEVRNQIGSYVYIESDIFIGDATLNDVVDDLLTISFFIKGRPKKIEIKYQNIKFIRQAVKF</sequence>
<reference evidence="6" key="1">
    <citation type="submission" date="2014-05" db="EMBL/GenBank/DDBJ databases">
        <authorList>
            <person name="Kube M."/>
        </authorList>
    </citation>
    <scope>NUCLEOTIDE SEQUENCE [LARGE SCALE GENOMIC DNA]</scope>
</reference>
<dbReference type="FunCoup" id="A0A061ABL7">
    <property type="interactions" value="184"/>
</dbReference>
<proteinExistence type="inferred from homology"/>
<dbReference type="Pfam" id="PF02576">
    <property type="entry name" value="RimP_N"/>
    <property type="match status" value="1"/>
</dbReference>
<dbReference type="SUPFAM" id="SSF74942">
    <property type="entry name" value="YhbC-like, C-terminal domain"/>
    <property type="match status" value="1"/>
</dbReference>
<dbReference type="Proteomes" id="UP000032434">
    <property type="component" value="Chromosome 1"/>
</dbReference>
<keyword evidence="1 3" id="KW-0963">Cytoplasm</keyword>
<dbReference type="InterPro" id="IPR028989">
    <property type="entry name" value="RimP_N"/>
</dbReference>